<dbReference type="RefSeq" id="WP_343968600.1">
    <property type="nucleotide sequence ID" value="NZ_BAAAHK010000006.1"/>
</dbReference>
<proteinExistence type="inferred from homology"/>
<feature type="transmembrane region" description="Helical" evidence="8">
    <location>
        <begin position="91"/>
        <end position="113"/>
    </location>
</feature>
<dbReference type="PANTHER" id="PTHR30269:SF37">
    <property type="entry name" value="MEMBRANE TRANSPORTER PROTEIN"/>
    <property type="match status" value="1"/>
</dbReference>
<evidence type="ECO:0000256" key="1">
    <source>
        <dbReference type="ARBA" id="ARBA00004651"/>
    </source>
</evidence>
<accession>A0ABP4ALE9</accession>
<evidence type="ECO:0000256" key="4">
    <source>
        <dbReference type="ARBA" id="ARBA00022475"/>
    </source>
</evidence>
<evidence type="ECO:0000256" key="2">
    <source>
        <dbReference type="ARBA" id="ARBA00009142"/>
    </source>
</evidence>
<keyword evidence="5 8" id="KW-0812">Transmembrane</keyword>
<keyword evidence="6 8" id="KW-1133">Transmembrane helix</keyword>
<evidence type="ECO:0000313" key="10">
    <source>
        <dbReference type="Proteomes" id="UP001500542"/>
    </source>
</evidence>
<protein>
    <recommendedName>
        <fullName evidence="8">Probable membrane transporter protein</fullName>
    </recommendedName>
</protein>
<dbReference type="Pfam" id="PF01925">
    <property type="entry name" value="TauE"/>
    <property type="match status" value="1"/>
</dbReference>
<evidence type="ECO:0000256" key="7">
    <source>
        <dbReference type="ARBA" id="ARBA00023136"/>
    </source>
</evidence>
<dbReference type="EMBL" id="BAAAHK010000006">
    <property type="protein sequence ID" value="GAA0938162.1"/>
    <property type="molecule type" value="Genomic_DNA"/>
</dbReference>
<organism evidence="9 10">
    <name type="scientific">Kribbella koreensis</name>
    <dbReference type="NCBI Taxonomy" id="57909"/>
    <lineage>
        <taxon>Bacteria</taxon>
        <taxon>Bacillati</taxon>
        <taxon>Actinomycetota</taxon>
        <taxon>Actinomycetes</taxon>
        <taxon>Propionibacteriales</taxon>
        <taxon>Kribbellaceae</taxon>
        <taxon>Kribbella</taxon>
    </lineage>
</organism>
<name>A0ABP4ALE9_9ACTN</name>
<sequence>MRGESLDAGASRAGNEQLLVQLDGAVSDASLHAHPLPGQGYIEQGFRLSPMASIVCEAHVMTHEVLLAALLVVASFATALLSAIAGFGGGVLLLPVFVAVFGPRDAVAVLTVAQLASNGSRVWFNRHEIDRRLVMIFAAGAVPAAVAGALLLTTAPLQALTRIIGVFLLAMVVWRRIRPNAARVGDRGFAALGAASGFGSALVGSVGPMVAPFFLARGMVRGAYIGTEAASAVVMHLTKLIVFGAAAVLTWRTGLIGLALAPAAAGGAWAGKKILDRLPVTIFVILVEAGLIISGLLLVVTGG</sequence>
<dbReference type="Proteomes" id="UP001500542">
    <property type="component" value="Unassembled WGS sequence"/>
</dbReference>
<evidence type="ECO:0000256" key="3">
    <source>
        <dbReference type="ARBA" id="ARBA00022448"/>
    </source>
</evidence>
<feature type="transmembrane region" description="Helical" evidence="8">
    <location>
        <begin position="133"/>
        <end position="153"/>
    </location>
</feature>
<feature type="transmembrane region" description="Helical" evidence="8">
    <location>
        <begin position="278"/>
        <end position="300"/>
    </location>
</feature>
<dbReference type="InterPro" id="IPR052017">
    <property type="entry name" value="TSUP"/>
</dbReference>
<evidence type="ECO:0000256" key="6">
    <source>
        <dbReference type="ARBA" id="ARBA00022989"/>
    </source>
</evidence>
<dbReference type="InterPro" id="IPR002781">
    <property type="entry name" value="TM_pro_TauE-like"/>
</dbReference>
<feature type="transmembrane region" description="Helical" evidence="8">
    <location>
        <begin position="159"/>
        <end position="177"/>
    </location>
</feature>
<keyword evidence="3" id="KW-0813">Transport</keyword>
<gene>
    <name evidence="9" type="ORF">GCM10009554_26980</name>
</gene>
<feature type="transmembrane region" description="Helical" evidence="8">
    <location>
        <begin position="240"/>
        <end position="266"/>
    </location>
</feature>
<feature type="transmembrane region" description="Helical" evidence="8">
    <location>
        <begin position="65"/>
        <end position="85"/>
    </location>
</feature>
<keyword evidence="7 8" id="KW-0472">Membrane</keyword>
<comment type="similarity">
    <text evidence="2 8">Belongs to the 4-toluene sulfonate uptake permease (TSUP) (TC 2.A.102) family.</text>
</comment>
<dbReference type="PANTHER" id="PTHR30269">
    <property type="entry name" value="TRANSMEMBRANE PROTEIN YFCA"/>
    <property type="match status" value="1"/>
</dbReference>
<evidence type="ECO:0000313" key="9">
    <source>
        <dbReference type="EMBL" id="GAA0938162.1"/>
    </source>
</evidence>
<reference evidence="10" key="1">
    <citation type="journal article" date="2019" name="Int. J. Syst. Evol. Microbiol.">
        <title>The Global Catalogue of Microorganisms (GCM) 10K type strain sequencing project: providing services to taxonomists for standard genome sequencing and annotation.</title>
        <authorList>
            <consortium name="The Broad Institute Genomics Platform"/>
            <consortium name="The Broad Institute Genome Sequencing Center for Infectious Disease"/>
            <person name="Wu L."/>
            <person name="Ma J."/>
        </authorList>
    </citation>
    <scope>NUCLEOTIDE SEQUENCE [LARGE SCALE GENOMIC DNA]</scope>
    <source>
        <strain evidence="10">JCM 10977</strain>
    </source>
</reference>
<evidence type="ECO:0000256" key="5">
    <source>
        <dbReference type="ARBA" id="ARBA00022692"/>
    </source>
</evidence>
<feature type="transmembrane region" description="Helical" evidence="8">
    <location>
        <begin position="189"/>
        <end position="211"/>
    </location>
</feature>
<comment type="subcellular location">
    <subcellularLocation>
        <location evidence="1 8">Cell membrane</location>
        <topology evidence="1 8">Multi-pass membrane protein</topology>
    </subcellularLocation>
</comment>
<keyword evidence="4 8" id="KW-1003">Cell membrane</keyword>
<keyword evidence="10" id="KW-1185">Reference proteome</keyword>
<evidence type="ECO:0000256" key="8">
    <source>
        <dbReference type="RuleBase" id="RU363041"/>
    </source>
</evidence>
<comment type="caution">
    <text evidence="9">The sequence shown here is derived from an EMBL/GenBank/DDBJ whole genome shotgun (WGS) entry which is preliminary data.</text>
</comment>